<sequence>MSEQRDHPPVLDRDGGMLSVDLNEADTRFRQWMHDNLSHAADHFGLIVAGRARLGWFDRSISAPVQAADRQLWLRVVSEDAQWTGGDFWTGNLEANVFTTLPKPQVLAIYEWEEWRQQRVELMTLAPGSACSPTDALRHAIDLPDQWWSQLRGTIEVVAATPTERVNADQALVTGRIQQYFGNSVNPVVRQWETVHGDLHWANLMGPDFGLLDWELWGRAPVGTDAATLYCYSLLVPDTAERVRDTFADVLDTDAGQLALLYVAARLLHRVDKGDHPDLAAPLRKLIETL</sequence>
<dbReference type="RefSeq" id="WP_319990195.1">
    <property type="nucleotide sequence ID" value="NZ_JAXAVV010000046.1"/>
</dbReference>
<organism evidence="1 2">
    <name type="scientific">Lentzea kristufekii</name>
    <dbReference type="NCBI Taxonomy" id="3095430"/>
    <lineage>
        <taxon>Bacteria</taxon>
        <taxon>Bacillati</taxon>
        <taxon>Actinomycetota</taxon>
        <taxon>Actinomycetes</taxon>
        <taxon>Pseudonocardiales</taxon>
        <taxon>Pseudonocardiaceae</taxon>
        <taxon>Lentzea</taxon>
    </lineage>
</organism>
<evidence type="ECO:0000313" key="2">
    <source>
        <dbReference type="Proteomes" id="UP001271792"/>
    </source>
</evidence>
<evidence type="ECO:0000313" key="1">
    <source>
        <dbReference type="EMBL" id="MDX8056539.1"/>
    </source>
</evidence>
<comment type="caution">
    <text evidence="1">The sequence shown here is derived from an EMBL/GenBank/DDBJ whole genome shotgun (WGS) entry which is preliminary data.</text>
</comment>
<dbReference type="SUPFAM" id="SSF56112">
    <property type="entry name" value="Protein kinase-like (PK-like)"/>
    <property type="match status" value="1"/>
</dbReference>
<dbReference type="Proteomes" id="UP001271792">
    <property type="component" value="Unassembled WGS sequence"/>
</dbReference>
<dbReference type="InterPro" id="IPR011009">
    <property type="entry name" value="Kinase-like_dom_sf"/>
</dbReference>
<keyword evidence="2" id="KW-1185">Reference proteome</keyword>
<reference evidence="1 2" key="1">
    <citation type="submission" date="2023-11" db="EMBL/GenBank/DDBJ databases">
        <title>Lentzea sokolovensis, sp. nov., Lentzea kristufkii, sp. nov., and Lentzea miocenensis, sp. nov., rare actinobacteria from Sokolov Coal Basin, Miocene lacustrine sediment, Czech Republic.</title>
        <authorList>
            <person name="Lara A."/>
            <person name="Kotroba L."/>
            <person name="Nouioui I."/>
            <person name="Neumann-Schaal M."/>
            <person name="Mast Y."/>
            <person name="Chronakova A."/>
        </authorList>
    </citation>
    <scope>NUCLEOTIDE SEQUENCE [LARGE SCALE GENOMIC DNA]</scope>
    <source>
        <strain evidence="1 2">BCCO 10_0798</strain>
    </source>
</reference>
<protein>
    <submittedName>
        <fullName evidence="1">Aminoglycoside phosphotransferase</fullName>
    </submittedName>
</protein>
<proteinExistence type="predicted"/>
<accession>A0ABU4U7I2</accession>
<gene>
    <name evidence="1" type="ORF">SK571_44810</name>
</gene>
<dbReference type="EMBL" id="JAXAVV010000046">
    <property type="protein sequence ID" value="MDX8056539.1"/>
    <property type="molecule type" value="Genomic_DNA"/>
</dbReference>
<name>A0ABU4U7I2_9PSEU</name>